<evidence type="ECO:0000256" key="14">
    <source>
        <dbReference type="SAM" id="Phobius"/>
    </source>
</evidence>
<dbReference type="GO" id="GO:0005743">
    <property type="term" value="C:mitochondrial inner membrane"/>
    <property type="evidence" value="ECO:0007669"/>
    <property type="project" value="UniProtKB-SubCell"/>
</dbReference>
<keyword evidence="8" id="KW-0249">Electron transport</keyword>
<evidence type="ECO:0000256" key="8">
    <source>
        <dbReference type="ARBA" id="ARBA00022982"/>
    </source>
</evidence>
<dbReference type="Pfam" id="PF07225">
    <property type="entry name" value="NDUF_B4"/>
    <property type="match status" value="1"/>
</dbReference>
<keyword evidence="6 14" id="KW-0812">Transmembrane</keyword>
<feature type="transmembrane region" description="Helical" evidence="14">
    <location>
        <begin position="68"/>
        <end position="87"/>
    </location>
</feature>
<dbReference type="PANTHER" id="PTHR15469">
    <property type="entry name" value="NADH-UBIQUINONE OXIDOREDUCTASE B15 SUBUNIT"/>
    <property type="match status" value="1"/>
</dbReference>
<name>A0A1B6DHN5_9HEMI</name>
<comment type="similarity">
    <text evidence="2">Belongs to the complex I NDUFB4 subunit family.</text>
</comment>
<gene>
    <name evidence="15" type="ORF">g.2937</name>
</gene>
<dbReference type="EMBL" id="GEDC01012087">
    <property type="protein sequence ID" value="JAS25211.1"/>
    <property type="molecule type" value="Transcribed_RNA"/>
</dbReference>
<evidence type="ECO:0000256" key="7">
    <source>
        <dbReference type="ARBA" id="ARBA00022792"/>
    </source>
</evidence>
<evidence type="ECO:0000313" key="15">
    <source>
        <dbReference type="EMBL" id="JAS25211.1"/>
    </source>
</evidence>
<proteinExistence type="inferred from homology"/>
<sequence length="114" mass="13526">MDSTEVPKELFEKKQKQRAALRAEYWKQITNPHRHGTGEGGFLFDPAIQRYMSHKVAMYNYFKPTPKTSFWGFLVFILPLGGMMYYFKTSRVRSNLTTKNTYIYSIIKIKERKT</sequence>
<evidence type="ECO:0000256" key="12">
    <source>
        <dbReference type="ARBA" id="ARBA00030212"/>
    </source>
</evidence>
<evidence type="ECO:0000256" key="2">
    <source>
        <dbReference type="ARBA" id="ARBA00007260"/>
    </source>
</evidence>
<organism evidence="15">
    <name type="scientific">Clastoptera arizonana</name>
    <name type="common">Arizona spittle bug</name>
    <dbReference type="NCBI Taxonomy" id="38151"/>
    <lineage>
        <taxon>Eukaryota</taxon>
        <taxon>Metazoa</taxon>
        <taxon>Ecdysozoa</taxon>
        <taxon>Arthropoda</taxon>
        <taxon>Hexapoda</taxon>
        <taxon>Insecta</taxon>
        <taxon>Pterygota</taxon>
        <taxon>Neoptera</taxon>
        <taxon>Paraneoptera</taxon>
        <taxon>Hemiptera</taxon>
        <taxon>Auchenorrhyncha</taxon>
        <taxon>Cercopoidea</taxon>
        <taxon>Clastopteridae</taxon>
        <taxon>Clastoptera</taxon>
    </lineage>
</organism>
<evidence type="ECO:0000256" key="11">
    <source>
        <dbReference type="ARBA" id="ARBA00023136"/>
    </source>
</evidence>
<dbReference type="PANTHER" id="PTHR15469:SF0">
    <property type="entry name" value="NADH DEHYDROGENASE [UBIQUINONE] 1 BETA SUBCOMPLEX SUBUNIT 4"/>
    <property type="match status" value="1"/>
</dbReference>
<accession>A0A1B6DHN5</accession>
<comment type="subcellular location">
    <subcellularLocation>
        <location evidence="1">Mitochondrion inner membrane</location>
        <topology evidence="1">Single-pass membrane protein</topology>
    </subcellularLocation>
</comment>
<evidence type="ECO:0000256" key="5">
    <source>
        <dbReference type="ARBA" id="ARBA00022660"/>
    </source>
</evidence>
<keyword evidence="7" id="KW-0999">Mitochondrion inner membrane</keyword>
<evidence type="ECO:0000256" key="4">
    <source>
        <dbReference type="ARBA" id="ARBA00022448"/>
    </source>
</evidence>
<evidence type="ECO:0000256" key="6">
    <source>
        <dbReference type="ARBA" id="ARBA00022692"/>
    </source>
</evidence>
<keyword evidence="11 14" id="KW-0472">Membrane</keyword>
<evidence type="ECO:0000256" key="10">
    <source>
        <dbReference type="ARBA" id="ARBA00023128"/>
    </source>
</evidence>
<dbReference type="AlphaFoldDB" id="A0A1B6DHN5"/>
<keyword evidence="9 14" id="KW-1133">Transmembrane helix</keyword>
<evidence type="ECO:0000256" key="9">
    <source>
        <dbReference type="ARBA" id="ARBA00022989"/>
    </source>
</evidence>
<protein>
    <recommendedName>
        <fullName evidence="3">NADH dehydrogenase [ubiquinone] 1 beta subcomplex subunit 4</fullName>
    </recommendedName>
    <alternativeName>
        <fullName evidence="12">Complex I-B15</fullName>
    </alternativeName>
    <alternativeName>
        <fullName evidence="13">NADH-ubiquinone oxidoreductase B15 subunit</fullName>
    </alternativeName>
</protein>
<evidence type="ECO:0000256" key="3">
    <source>
        <dbReference type="ARBA" id="ARBA00018681"/>
    </source>
</evidence>
<evidence type="ECO:0000256" key="1">
    <source>
        <dbReference type="ARBA" id="ARBA00004434"/>
    </source>
</evidence>
<keyword evidence="10" id="KW-0496">Mitochondrion</keyword>
<keyword evidence="5" id="KW-0679">Respiratory chain</keyword>
<evidence type="ECO:0000256" key="13">
    <source>
        <dbReference type="ARBA" id="ARBA00030987"/>
    </source>
</evidence>
<dbReference type="InterPro" id="IPR009866">
    <property type="entry name" value="NADH_UbQ_OxRdtase_NDUFB4_su"/>
</dbReference>
<reference evidence="15" key="1">
    <citation type="submission" date="2015-12" db="EMBL/GenBank/DDBJ databases">
        <title>De novo transcriptome assembly of four potential Pierce s Disease insect vectors from Arizona vineyards.</title>
        <authorList>
            <person name="Tassone E.E."/>
        </authorList>
    </citation>
    <scope>NUCLEOTIDE SEQUENCE</scope>
</reference>
<keyword evidence="4" id="KW-0813">Transport</keyword>